<dbReference type="OrthoDB" id="10069349at2759"/>
<evidence type="ECO:0000259" key="2">
    <source>
        <dbReference type="PROSITE" id="PS50127"/>
    </source>
</evidence>
<organism evidence="3 4">
    <name type="scientific">Orbilia oligospora</name>
    <name type="common">Nematode-trapping fungus</name>
    <name type="synonym">Arthrobotrys oligospora</name>
    <dbReference type="NCBI Taxonomy" id="2813651"/>
    <lineage>
        <taxon>Eukaryota</taxon>
        <taxon>Fungi</taxon>
        <taxon>Dikarya</taxon>
        <taxon>Ascomycota</taxon>
        <taxon>Pezizomycotina</taxon>
        <taxon>Orbiliomycetes</taxon>
        <taxon>Orbiliales</taxon>
        <taxon>Orbiliaceae</taxon>
        <taxon>Orbilia</taxon>
    </lineage>
</organism>
<dbReference type="InterPro" id="IPR000608">
    <property type="entry name" value="UBC"/>
</dbReference>
<dbReference type="EMBL" id="JAABOJ010000005">
    <property type="protein sequence ID" value="KAF3286591.1"/>
    <property type="molecule type" value="Genomic_DNA"/>
</dbReference>
<dbReference type="SUPFAM" id="SSF54495">
    <property type="entry name" value="UBC-like"/>
    <property type="match status" value="1"/>
</dbReference>
<proteinExistence type="predicted"/>
<evidence type="ECO:0000313" key="3">
    <source>
        <dbReference type="EMBL" id="KAF3286591.1"/>
    </source>
</evidence>
<feature type="region of interest" description="Disordered" evidence="1">
    <location>
        <begin position="184"/>
        <end position="206"/>
    </location>
</feature>
<protein>
    <recommendedName>
        <fullName evidence="2">UBC core domain-containing protein</fullName>
    </recommendedName>
</protein>
<dbReference type="Gene3D" id="3.10.110.10">
    <property type="entry name" value="Ubiquitin Conjugating Enzyme"/>
    <property type="match status" value="1"/>
</dbReference>
<comment type="caution">
    <text evidence="3">The sequence shown here is derived from an EMBL/GenBank/DDBJ whole genome shotgun (WGS) entry which is preliminary data.</text>
</comment>
<dbReference type="InterPro" id="IPR016135">
    <property type="entry name" value="UBQ-conjugating_enzyme/RWD"/>
</dbReference>
<evidence type="ECO:0000256" key="1">
    <source>
        <dbReference type="SAM" id="MobiDB-lite"/>
    </source>
</evidence>
<dbReference type="AlphaFoldDB" id="A0A7C8RME4"/>
<name>A0A7C8RME4_ORBOL</name>
<feature type="compositionally biased region" description="Polar residues" evidence="1">
    <location>
        <begin position="191"/>
        <end position="206"/>
    </location>
</feature>
<gene>
    <name evidence="3" type="ORF">TWF970_008443</name>
</gene>
<dbReference type="Pfam" id="PF00179">
    <property type="entry name" value="UQ_con"/>
    <property type="match status" value="1"/>
</dbReference>
<dbReference type="Proteomes" id="UP000474640">
    <property type="component" value="Unassembled WGS sequence"/>
</dbReference>
<accession>A0A7C8RME4</accession>
<feature type="domain" description="UBC core" evidence="2">
    <location>
        <begin position="74"/>
        <end position="206"/>
    </location>
</feature>
<dbReference type="PROSITE" id="PS50127">
    <property type="entry name" value="UBC_2"/>
    <property type="match status" value="1"/>
</dbReference>
<reference evidence="3 4" key="1">
    <citation type="submission" date="2020-01" db="EMBL/GenBank/DDBJ databases">
        <authorList>
            <person name="Palmer J.M."/>
        </authorList>
    </citation>
    <scope>NUCLEOTIDE SEQUENCE [LARGE SCALE GENOMIC DNA]</scope>
    <source>
        <strain evidence="3 4">TWF970</strain>
    </source>
</reference>
<sequence>MSLFRICGTTDKYAMNPESTAEIIQLAGIKTMIDQTQHPPFPRQTYLPYFDTLQPIKPFTITAFSTPEARDHPHQNNKFMSLENAYQVFGKNKQLLVNRDGSHATSDVFRSRLIQGPDGSNYTSGTFVMFLNMTDNFPKKTPQARFITPIIHPNINKFASVNQKDWALRIAPDLNAIPSTKPMKSKLANFHTPSPSTAQGGSTSNQ</sequence>
<evidence type="ECO:0000313" key="4">
    <source>
        <dbReference type="Proteomes" id="UP000474640"/>
    </source>
</evidence>